<dbReference type="PANTHER" id="PTHR10720">
    <property type="entry name" value="HEME OXYGENASE"/>
    <property type="match status" value="1"/>
</dbReference>
<dbReference type="Pfam" id="PF01126">
    <property type="entry name" value="Heme_oxygenase"/>
    <property type="match status" value="1"/>
</dbReference>
<evidence type="ECO:0000256" key="3">
    <source>
        <dbReference type="ARBA" id="ARBA00023004"/>
    </source>
</evidence>
<evidence type="ECO:0000256" key="1">
    <source>
        <dbReference type="ARBA" id="ARBA00022617"/>
    </source>
</evidence>
<keyword evidence="5" id="KW-0812">Transmembrane</keyword>
<evidence type="ECO:0000256" key="4">
    <source>
        <dbReference type="SAM" id="MobiDB-lite"/>
    </source>
</evidence>
<feature type="compositionally biased region" description="Acidic residues" evidence="4">
    <location>
        <begin position="352"/>
        <end position="361"/>
    </location>
</feature>
<dbReference type="PANTHER" id="PTHR10720:SF0">
    <property type="entry name" value="HEME OXYGENASE"/>
    <property type="match status" value="1"/>
</dbReference>
<proteinExistence type="predicted"/>
<evidence type="ECO:0000313" key="7">
    <source>
        <dbReference type="Proteomes" id="UP000275385"/>
    </source>
</evidence>
<keyword evidence="5" id="KW-0472">Membrane</keyword>
<feature type="region of interest" description="Disordered" evidence="4">
    <location>
        <begin position="335"/>
        <end position="386"/>
    </location>
</feature>
<keyword evidence="5" id="KW-1133">Transmembrane helix</keyword>
<dbReference type="InterPro" id="IPR016053">
    <property type="entry name" value="Haem_Oase-like"/>
</dbReference>
<sequence>MADKGKDVFVGDAINAATRSVHTKLNKLILMRLPLAIPPRATDTSAYVSGILHIAPLYICFESLWHAAIHADSPTNSLDQQECAFSLPSTSNSSPNLPQPSPRIHSILAALYIPGLLRSARLRSDLASLTSQSETEIQRRLENVASTGRLGEMVSHIQRSVSRHPHVLLSYAWVLYMALFSGGRFIRATLENAGRANPNLWGHAKPSSSSQLAEAQTPFQRKSSTMASTHGPLQFFHFPTPQDGEDLKVEFKSRLAEQGKLLTRGEVEDIVKEAQCIFENLILVIGQLDDVCHTSMNDLRSPLEELANPFGSPGTGEKGSGFRIRDSVLVAKERAARRTGSSYDEGSGDVREEGDEMEEEALTSSESSSFSSSSKGGNAEEQEDPAVDVEPDFAARLEKAVHFDHKIPTPDRTASGNVLLLGNAKAKQRQNDGAEDEEQPRGLASKAKKSLGLNSNMVSNVAVGVGSLVLALGVIYLRH</sequence>
<dbReference type="InterPro" id="IPR016084">
    <property type="entry name" value="Haem_Oase-like_multi-hlx"/>
</dbReference>
<name>A0A420Y3K8_9PEZI</name>
<reference evidence="6 7" key="1">
    <citation type="submission" date="2018-08" db="EMBL/GenBank/DDBJ databases">
        <title>Draft genome of the lignicolous fungus Coniochaeta pulveracea.</title>
        <authorList>
            <person name="Borstlap C.J."/>
            <person name="De Witt R.N."/>
            <person name="Botha A."/>
            <person name="Volschenk H."/>
        </authorList>
    </citation>
    <scope>NUCLEOTIDE SEQUENCE [LARGE SCALE GENOMIC DNA]</scope>
    <source>
        <strain evidence="6 7">CAB683</strain>
    </source>
</reference>
<evidence type="ECO:0000256" key="5">
    <source>
        <dbReference type="SAM" id="Phobius"/>
    </source>
</evidence>
<comment type="caution">
    <text evidence="6">The sequence shown here is derived from an EMBL/GenBank/DDBJ whole genome shotgun (WGS) entry which is preliminary data.</text>
</comment>
<accession>A0A420Y3K8</accession>
<dbReference type="Gene3D" id="1.20.910.10">
    <property type="entry name" value="Heme oxygenase-like"/>
    <property type="match status" value="1"/>
</dbReference>
<dbReference type="InterPro" id="IPR002051">
    <property type="entry name" value="Haem_Oase"/>
</dbReference>
<keyword evidence="3" id="KW-0408">Iron</keyword>
<evidence type="ECO:0000313" key="6">
    <source>
        <dbReference type="EMBL" id="RKU42476.1"/>
    </source>
</evidence>
<keyword evidence="1" id="KW-0349">Heme</keyword>
<feature type="transmembrane region" description="Helical" evidence="5">
    <location>
        <begin position="457"/>
        <end position="477"/>
    </location>
</feature>
<feature type="compositionally biased region" description="Low complexity" evidence="4">
    <location>
        <begin position="362"/>
        <end position="374"/>
    </location>
</feature>
<dbReference type="SUPFAM" id="SSF48613">
    <property type="entry name" value="Heme oxygenase-like"/>
    <property type="match status" value="1"/>
</dbReference>
<dbReference type="Proteomes" id="UP000275385">
    <property type="component" value="Unassembled WGS sequence"/>
</dbReference>
<dbReference type="OrthoDB" id="652091at2759"/>
<dbReference type="AlphaFoldDB" id="A0A420Y3K8"/>
<protein>
    <submittedName>
        <fullName evidence="6">Heme oxygenase</fullName>
    </submittedName>
</protein>
<organism evidence="6 7">
    <name type="scientific">Coniochaeta pulveracea</name>
    <dbReference type="NCBI Taxonomy" id="177199"/>
    <lineage>
        <taxon>Eukaryota</taxon>
        <taxon>Fungi</taxon>
        <taxon>Dikarya</taxon>
        <taxon>Ascomycota</taxon>
        <taxon>Pezizomycotina</taxon>
        <taxon>Sordariomycetes</taxon>
        <taxon>Sordariomycetidae</taxon>
        <taxon>Coniochaetales</taxon>
        <taxon>Coniochaetaceae</taxon>
        <taxon>Coniochaeta</taxon>
    </lineage>
</organism>
<dbReference type="EMBL" id="QVQW01000056">
    <property type="protein sequence ID" value="RKU42476.1"/>
    <property type="molecule type" value="Genomic_DNA"/>
</dbReference>
<dbReference type="GO" id="GO:0046872">
    <property type="term" value="F:metal ion binding"/>
    <property type="evidence" value="ECO:0007669"/>
    <property type="project" value="UniProtKB-KW"/>
</dbReference>
<keyword evidence="2" id="KW-0479">Metal-binding</keyword>
<dbReference type="STRING" id="177199.A0A420Y3K8"/>
<dbReference type="GO" id="GO:0004392">
    <property type="term" value="F:heme oxygenase (decyclizing) activity"/>
    <property type="evidence" value="ECO:0007669"/>
    <property type="project" value="InterPro"/>
</dbReference>
<dbReference type="GO" id="GO:0006788">
    <property type="term" value="P:heme oxidation"/>
    <property type="evidence" value="ECO:0007669"/>
    <property type="project" value="InterPro"/>
</dbReference>
<keyword evidence="7" id="KW-1185">Reference proteome</keyword>
<evidence type="ECO:0000256" key="2">
    <source>
        <dbReference type="ARBA" id="ARBA00022723"/>
    </source>
</evidence>
<dbReference type="CDD" id="cd19165">
    <property type="entry name" value="HemeO"/>
    <property type="match status" value="1"/>
</dbReference>
<gene>
    <name evidence="6" type="primary">HMX1</name>
    <name evidence="6" type="ORF">DL546_005413</name>
</gene>